<organism evidence="8 9">
    <name type="scientific">Pseudophaeobacter arcticus</name>
    <dbReference type="NCBI Taxonomy" id="385492"/>
    <lineage>
        <taxon>Bacteria</taxon>
        <taxon>Pseudomonadati</taxon>
        <taxon>Pseudomonadota</taxon>
        <taxon>Alphaproteobacteria</taxon>
        <taxon>Rhodobacterales</taxon>
        <taxon>Paracoccaceae</taxon>
        <taxon>Pseudophaeobacter</taxon>
    </lineage>
</organism>
<dbReference type="Gene3D" id="3.30.420.270">
    <property type="match status" value="1"/>
</dbReference>
<sequence length="126" mass="13458">MTLIFGTPRAKRRLSLAPMIDVVFLLLVFFMLASQFGHDRAVPLAMAGGSAAYSGPPRLVLVTADGLRLNGIPVQTEALVEQMSKLTREKSDAILLQPDASASLQQLMDAAEALTGAGFTQLVVME</sequence>
<comment type="caution">
    <text evidence="8">The sequence shown here is derived from an EMBL/GenBank/DDBJ whole genome shotgun (WGS) entry which is preliminary data.</text>
</comment>
<dbReference type="EMBL" id="BAABWU010000034">
    <property type="protein sequence ID" value="GAA6198747.1"/>
    <property type="molecule type" value="Genomic_DNA"/>
</dbReference>
<evidence type="ECO:0000256" key="6">
    <source>
        <dbReference type="ARBA" id="ARBA00023136"/>
    </source>
</evidence>
<evidence type="ECO:0000256" key="7">
    <source>
        <dbReference type="RuleBase" id="RU003879"/>
    </source>
</evidence>
<dbReference type="RefSeq" id="WP_353402743.1">
    <property type="nucleotide sequence ID" value="NZ_BAABWU010000034.1"/>
</dbReference>
<comment type="subcellular location">
    <subcellularLocation>
        <location evidence="1">Cell membrane</location>
        <topology evidence="1">Single-pass membrane protein</topology>
    </subcellularLocation>
    <subcellularLocation>
        <location evidence="7">Cell membrane</location>
        <topology evidence="7">Single-pass type II membrane protein</topology>
    </subcellularLocation>
</comment>
<evidence type="ECO:0000256" key="1">
    <source>
        <dbReference type="ARBA" id="ARBA00004162"/>
    </source>
</evidence>
<keyword evidence="7" id="KW-0813">Transport</keyword>
<dbReference type="InterPro" id="IPR003400">
    <property type="entry name" value="ExbD"/>
</dbReference>
<keyword evidence="7" id="KW-0653">Protein transport</keyword>
<proteinExistence type="inferred from homology"/>
<reference evidence="8 9" key="1">
    <citation type="submission" date="2024-04" db="EMBL/GenBank/DDBJ databases">
        <title>Draft genome sequence of Pseudophaeobacter arcticus NBRC 116598.</title>
        <authorList>
            <person name="Miyakawa T."/>
            <person name="Kusuya Y."/>
            <person name="Miura T."/>
        </authorList>
    </citation>
    <scope>NUCLEOTIDE SEQUENCE [LARGE SCALE GENOMIC DNA]</scope>
    <source>
        <strain evidence="8 9">SU-CL00105</strain>
    </source>
</reference>
<dbReference type="Pfam" id="PF02472">
    <property type="entry name" value="ExbD"/>
    <property type="match status" value="1"/>
</dbReference>
<keyword evidence="4 7" id="KW-0812">Transmembrane</keyword>
<keyword evidence="9" id="KW-1185">Reference proteome</keyword>
<keyword evidence="6" id="KW-0472">Membrane</keyword>
<dbReference type="Proteomes" id="UP001441944">
    <property type="component" value="Unassembled WGS sequence"/>
</dbReference>
<evidence type="ECO:0000313" key="8">
    <source>
        <dbReference type="EMBL" id="GAA6198747.1"/>
    </source>
</evidence>
<evidence type="ECO:0000313" key="9">
    <source>
        <dbReference type="Proteomes" id="UP001441944"/>
    </source>
</evidence>
<keyword evidence="3" id="KW-1003">Cell membrane</keyword>
<dbReference type="PANTHER" id="PTHR30558">
    <property type="entry name" value="EXBD MEMBRANE COMPONENT OF PMF-DRIVEN MACROMOLECULE IMPORT SYSTEM"/>
    <property type="match status" value="1"/>
</dbReference>
<evidence type="ECO:0000256" key="4">
    <source>
        <dbReference type="ARBA" id="ARBA00022692"/>
    </source>
</evidence>
<protein>
    <recommendedName>
        <fullName evidence="10">Biopolymer transport protein ExbD</fullName>
    </recommendedName>
</protein>
<gene>
    <name evidence="8" type="ORF">NBRC116598_41920</name>
</gene>
<accession>A0ABQ0AS98</accession>
<evidence type="ECO:0008006" key="10">
    <source>
        <dbReference type="Google" id="ProtNLM"/>
    </source>
</evidence>
<evidence type="ECO:0000256" key="5">
    <source>
        <dbReference type="ARBA" id="ARBA00022989"/>
    </source>
</evidence>
<evidence type="ECO:0000256" key="3">
    <source>
        <dbReference type="ARBA" id="ARBA00022475"/>
    </source>
</evidence>
<dbReference type="PANTHER" id="PTHR30558:SF3">
    <property type="entry name" value="BIOPOLYMER TRANSPORT PROTEIN EXBD-RELATED"/>
    <property type="match status" value="1"/>
</dbReference>
<evidence type="ECO:0000256" key="2">
    <source>
        <dbReference type="ARBA" id="ARBA00005811"/>
    </source>
</evidence>
<comment type="similarity">
    <text evidence="2 7">Belongs to the ExbD/TolR family.</text>
</comment>
<name>A0ABQ0AS98_9RHOB</name>
<keyword evidence="5" id="KW-1133">Transmembrane helix</keyword>